<evidence type="ECO:0008006" key="3">
    <source>
        <dbReference type="Google" id="ProtNLM"/>
    </source>
</evidence>
<evidence type="ECO:0000313" key="1">
    <source>
        <dbReference type="EMBL" id="RAW35160.1"/>
    </source>
</evidence>
<gene>
    <name evidence="1" type="ORF">PC110_g8558</name>
</gene>
<dbReference type="EMBL" id="MJFZ01000178">
    <property type="protein sequence ID" value="RAW35160.1"/>
    <property type="molecule type" value="Genomic_DNA"/>
</dbReference>
<keyword evidence="2" id="KW-1185">Reference proteome</keyword>
<dbReference type="VEuPathDB" id="FungiDB:PC110_g8558"/>
<dbReference type="AlphaFoldDB" id="A0A329SES0"/>
<dbReference type="InterPro" id="IPR036397">
    <property type="entry name" value="RNaseH_sf"/>
</dbReference>
<name>A0A329SES0_9STRA</name>
<dbReference type="OrthoDB" id="124182at2759"/>
<evidence type="ECO:0000313" key="2">
    <source>
        <dbReference type="Proteomes" id="UP000251314"/>
    </source>
</evidence>
<organism evidence="1 2">
    <name type="scientific">Phytophthora cactorum</name>
    <dbReference type="NCBI Taxonomy" id="29920"/>
    <lineage>
        <taxon>Eukaryota</taxon>
        <taxon>Sar</taxon>
        <taxon>Stramenopiles</taxon>
        <taxon>Oomycota</taxon>
        <taxon>Peronosporomycetes</taxon>
        <taxon>Peronosporales</taxon>
        <taxon>Peronosporaceae</taxon>
        <taxon>Phytophthora</taxon>
    </lineage>
</organism>
<comment type="caution">
    <text evidence="1">The sequence shown here is derived from an EMBL/GenBank/DDBJ whole genome shotgun (WGS) entry which is preliminary data.</text>
</comment>
<dbReference type="Gene3D" id="3.30.420.10">
    <property type="entry name" value="Ribonuclease H-like superfamily/Ribonuclease H"/>
    <property type="match status" value="1"/>
</dbReference>
<protein>
    <recommendedName>
        <fullName evidence="3">Integrase catalytic domain-containing protein</fullName>
    </recommendedName>
</protein>
<dbReference type="InterPro" id="IPR012337">
    <property type="entry name" value="RNaseH-like_sf"/>
</dbReference>
<sequence length="92" mass="10436">MPVQELSGPLSLLVVNALGPLVTTPRGNKFILVFTDYFTRWAEAFPVKRLDTVTFIDVMANEVISIFAAWSIRAPAGRPRFKLYFWPCSIFI</sequence>
<dbReference type="SUPFAM" id="SSF53098">
    <property type="entry name" value="Ribonuclease H-like"/>
    <property type="match status" value="1"/>
</dbReference>
<dbReference type="Proteomes" id="UP000251314">
    <property type="component" value="Unassembled WGS sequence"/>
</dbReference>
<accession>A0A329SES0</accession>
<dbReference type="GO" id="GO:0003676">
    <property type="term" value="F:nucleic acid binding"/>
    <property type="evidence" value="ECO:0007669"/>
    <property type="project" value="InterPro"/>
</dbReference>
<reference evidence="1 2" key="1">
    <citation type="submission" date="2018-01" db="EMBL/GenBank/DDBJ databases">
        <title>Draft genome of the strawberry crown rot pathogen Phytophthora cactorum.</title>
        <authorList>
            <person name="Armitage A.D."/>
            <person name="Lysoe E."/>
            <person name="Nellist C.F."/>
            <person name="Harrison R.J."/>
            <person name="Brurberg M.B."/>
        </authorList>
    </citation>
    <scope>NUCLEOTIDE SEQUENCE [LARGE SCALE GENOMIC DNA]</scope>
    <source>
        <strain evidence="1 2">10300</strain>
    </source>
</reference>
<proteinExistence type="predicted"/>